<name>A0A075HEY9_9EURY</name>
<sequence length="244" mass="25957">MMNSLVESGPMSDRHRAPVIGVTACKRESSFGPWNLEAVILPSGYTTVIEEAGGKPLLLPPGCCPSLLDILDGLVVAGGPDIDPSLYGEAPSEHISLAHPDQDVSESDLIRAAVERDIPLLGICRGMQLMCVVHGGKIHQHLPETPGHEEHGGWDGDVTEHGVQTVEGTHLHSIMGANVAVNSTHHQGVFDPGSLSVSAHSSHDGLIEGVERTDKRFCIGVQWHPERIGHVGLYRALVDAARGS</sequence>
<dbReference type="Pfam" id="PF07722">
    <property type="entry name" value="Peptidase_C26"/>
    <property type="match status" value="1"/>
</dbReference>
<dbReference type="GO" id="GO:0006598">
    <property type="term" value="P:polyamine catabolic process"/>
    <property type="evidence" value="ECO:0007669"/>
    <property type="project" value="TreeGrafter"/>
</dbReference>
<dbReference type="PROSITE" id="PS51273">
    <property type="entry name" value="GATASE_TYPE_1"/>
    <property type="match status" value="1"/>
</dbReference>
<dbReference type="GO" id="GO:0033969">
    <property type="term" value="F:gamma-glutamyl-gamma-aminobutyrate hydrolase activity"/>
    <property type="evidence" value="ECO:0007669"/>
    <property type="project" value="TreeGrafter"/>
</dbReference>
<dbReference type="AlphaFoldDB" id="A0A075HEY9"/>
<proteinExistence type="predicted"/>
<dbReference type="CDD" id="cd01745">
    <property type="entry name" value="GATase1_2"/>
    <property type="match status" value="1"/>
</dbReference>
<dbReference type="EMBL" id="KF901002">
    <property type="protein sequence ID" value="AIF14479.1"/>
    <property type="molecule type" value="Genomic_DNA"/>
</dbReference>
<dbReference type="Gene3D" id="3.40.50.880">
    <property type="match status" value="1"/>
</dbReference>
<dbReference type="InterPro" id="IPR044668">
    <property type="entry name" value="PuuD-like"/>
</dbReference>
<dbReference type="PANTHER" id="PTHR43235:SF1">
    <property type="entry name" value="GLUTAMINE AMIDOTRANSFERASE PB2B2.05-RELATED"/>
    <property type="match status" value="1"/>
</dbReference>
<dbReference type="InterPro" id="IPR011697">
    <property type="entry name" value="Peptidase_C26"/>
</dbReference>
<protein>
    <submittedName>
        <fullName evidence="1">Peptidase C26</fullName>
    </submittedName>
</protein>
<dbReference type="SUPFAM" id="SSF52317">
    <property type="entry name" value="Class I glutamine amidotransferase-like"/>
    <property type="match status" value="1"/>
</dbReference>
<organism evidence="1">
    <name type="scientific">uncultured marine group II/III euryarchaeote KM3_67_D09</name>
    <dbReference type="NCBI Taxonomy" id="1456483"/>
    <lineage>
        <taxon>Archaea</taxon>
        <taxon>Methanobacteriati</taxon>
        <taxon>Methanobacteriota</taxon>
        <taxon>environmental samples</taxon>
    </lineage>
</organism>
<evidence type="ECO:0000313" key="1">
    <source>
        <dbReference type="EMBL" id="AIF14479.1"/>
    </source>
</evidence>
<reference evidence="1" key="1">
    <citation type="journal article" date="2014" name="Genome Biol. Evol.">
        <title>Pangenome evidence for extensive interdomain horizontal transfer affecting lineage core and shell genes in uncultured planktonic thaumarchaeota and euryarchaeota.</title>
        <authorList>
            <person name="Deschamps P."/>
            <person name="Zivanovic Y."/>
            <person name="Moreira D."/>
            <person name="Rodriguez-Valera F."/>
            <person name="Lopez-Garcia P."/>
        </authorList>
    </citation>
    <scope>NUCLEOTIDE SEQUENCE</scope>
</reference>
<dbReference type="GO" id="GO:0005829">
    <property type="term" value="C:cytosol"/>
    <property type="evidence" value="ECO:0007669"/>
    <property type="project" value="TreeGrafter"/>
</dbReference>
<accession>A0A075HEY9</accession>
<dbReference type="InterPro" id="IPR029062">
    <property type="entry name" value="Class_I_gatase-like"/>
</dbReference>
<dbReference type="PANTHER" id="PTHR43235">
    <property type="entry name" value="GLUTAMINE AMIDOTRANSFERASE PB2B2.05-RELATED"/>
    <property type="match status" value="1"/>
</dbReference>